<evidence type="ECO:0000256" key="2">
    <source>
        <dbReference type="ARBA" id="ARBA00022448"/>
    </source>
</evidence>
<dbReference type="RefSeq" id="WP_004828131.1">
    <property type="nucleotide sequence ID" value="NZ_KB849466.1"/>
</dbReference>
<feature type="domain" description="TonB-dependent receptor plug" evidence="14">
    <location>
        <begin position="59"/>
        <end position="169"/>
    </location>
</feature>
<dbReference type="InterPro" id="IPR039426">
    <property type="entry name" value="TonB-dep_rcpt-like"/>
</dbReference>
<dbReference type="CDD" id="cd01347">
    <property type="entry name" value="ligand_gated_channel"/>
    <property type="match status" value="1"/>
</dbReference>
<dbReference type="InterPro" id="IPR036942">
    <property type="entry name" value="Beta-barrel_TonB_sf"/>
</dbReference>
<evidence type="ECO:0000259" key="13">
    <source>
        <dbReference type="Pfam" id="PF00593"/>
    </source>
</evidence>
<comment type="caution">
    <text evidence="15">The sequence shown here is derived from an EMBL/GenBank/DDBJ whole genome shotgun (WGS) entry which is preliminary data.</text>
</comment>
<dbReference type="PATRIC" id="fig|1217651.3.peg.523"/>
<dbReference type="PANTHER" id="PTHR30069:SF53">
    <property type="entry name" value="COLICIN I RECEPTOR-RELATED"/>
    <property type="match status" value="1"/>
</dbReference>
<evidence type="ECO:0000256" key="4">
    <source>
        <dbReference type="ARBA" id="ARBA00022692"/>
    </source>
</evidence>
<dbReference type="PROSITE" id="PS52016">
    <property type="entry name" value="TONB_DEPENDENT_REC_3"/>
    <property type="match status" value="1"/>
</dbReference>
<keyword evidence="9 10" id="KW-0998">Cell outer membrane</keyword>
<dbReference type="InterPro" id="IPR037066">
    <property type="entry name" value="Plug_dom_sf"/>
</dbReference>
<dbReference type="PANTHER" id="PTHR30069">
    <property type="entry name" value="TONB-DEPENDENT OUTER MEMBRANE RECEPTOR"/>
    <property type="match status" value="1"/>
</dbReference>
<dbReference type="SUPFAM" id="SSF56935">
    <property type="entry name" value="Porins"/>
    <property type="match status" value="1"/>
</dbReference>
<sequence length="695" mass="77131">MSASRIIQSALSFSIITIMMGTTHAANSQPILNEKSSENSELAKLQTIVVSAAGYEQDLSKAPASITVIGKEELQKREYNDITDVLRNTPGVVISGAGSAQGISIRGMSSNYTLFLIDGKRQYSKDVNPNGDDYGFEKNILPPMAAIERIEIIRGPASTLYGSEAMGGVINIITKKVSDEWSGTVELGSVIQDSGNAGDIKNGSVYLSGPLIANKLGLQLGINKQKRNEDSYEGGFRGVERESLNTRFTYLVNDQHDLQLDANFVKQDAESTVGKTVAPAANASDSFSRNYRSVYSLTHNGHYSDNLESSTYLQYENSRNPDRENTTLDTKGIELETWTFNNQWNWNLDNHRLSFGTYYKDESLNDKATNRNPNIPEFSELTRWSAAAFLEDTWSITDRFDLTGGVRYDHDENYGGNVSPRLYGVFTLNDNFTVKGGVSTGYKQPDIRAATEGFYSVTGGGGSPTPTGRGIIRANPDLDPETSVSSELGLNWKNEYFNASLTGYITQFKDKITEVRTCETDTDGTTTNRNNVAAWKCAEGPTPFYFISDRINVDEAELKGIEATVETDITEYTSLSANYTFSDTKIKSGEFKGRPLNEMPKHMFNITVDHNINDALNVWSRLHYRAETSAYLSRTSMSNPNPGYEFLDVGFNYKFNQHLKGKFGVYNILDERAENADGDQLLDGRRYGISFITSF</sequence>
<comment type="similarity">
    <text evidence="10 11">Belongs to the TonB-dependent receptor family.</text>
</comment>
<evidence type="ECO:0000313" key="16">
    <source>
        <dbReference type="Proteomes" id="UP000013270"/>
    </source>
</evidence>
<feature type="signal peptide" evidence="12">
    <location>
        <begin position="1"/>
        <end position="25"/>
    </location>
</feature>
<name>N8YQ33_ACIBZ</name>
<dbReference type="GO" id="GO:0044718">
    <property type="term" value="P:siderophore transmembrane transport"/>
    <property type="evidence" value="ECO:0007669"/>
    <property type="project" value="TreeGrafter"/>
</dbReference>
<evidence type="ECO:0000256" key="11">
    <source>
        <dbReference type="RuleBase" id="RU003357"/>
    </source>
</evidence>
<keyword evidence="7 11" id="KW-0798">TonB box</keyword>
<dbReference type="Pfam" id="PF07715">
    <property type="entry name" value="Plug"/>
    <property type="match status" value="1"/>
</dbReference>
<evidence type="ECO:0000313" key="15">
    <source>
        <dbReference type="EMBL" id="ENV23429.1"/>
    </source>
</evidence>
<keyword evidence="4 10" id="KW-0812">Transmembrane</keyword>
<evidence type="ECO:0000256" key="10">
    <source>
        <dbReference type="PROSITE-ProRule" id="PRU01360"/>
    </source>
</evidence>
<evidence type="ECO:0000256" key="6">
    <source>
        <dbReference type="ARBA" id="ARBA00023065"/>
    </source>
</evidence>
<keyword evidence="6" id="KW-0406">Ion transport</keyword>
<evidence type="ECO:0000256" key="3">
    <source>
        <dbReference type="ARBA" id="ARBA00022452"/>
    </source>
</evidence>
<dbReference type="GO" id="GO:0009279">
    <property type="term" value="C:cell outer membrane"/>
    <property type="evidence" value="ECO:0007669"/>
    <property type="project" value="UniProtKB-SubCell"/>
</dbReference>
<gene>
    <name evidence="15" type="ORF">F963_00542</name>
</gene>
<evidence type="ECO:0008006" key="17">
    <source>
        <dbReference type="Google" id="ProtNLM"/>
    </source>
</evidence>
<dbReference type="GO" id="GO:0015344">
    <property type="term" value="F:siderophore uptake transmembrane transporter activity"/>
    <property type="evidence" value="ECO:0007669"/>
    <property type="project" value="TreeGrafter"/>
</dbReference>
<dbReference type="HOGENOM" id="CLU_008287_18_2_6"/>
<dbReference type="Gene3D" id="2.40.170.20">
    <property type="entry name" value="TonB-dependent receptor, beta-barrel domain"/>
    <property type="match status" value="1"/>
</dbReference>
<keyword evidence="5 12" id="KW-0732">Signal</keyword>
<dbReference type="AlphaFoldDB" id="N8YQ33"/>
<evidence type="ECO:0000256" key="5">
    <source>
        <dbReference type="ARBA" id="ARBA00022729"/>
    </source>
</evidence>
<keyword evidence="8 10" id="KW-0472">Membrane</keyword>
<dbReference type="EMBL" id="APPK01000012">
    <property type="protein sequence ID" value="ENV23429.1"/>
    <property type="molecule type" value="Genomic_DNA"/>
</dbReference>
<protein>
    <recommendedName>
        <fullName evidence="17">TonB-dependent receptor plug domain-containing protein</fullName>
    </recommendedName>
</protein>
<feature type="domain" description="TonB-dependent receptor-like beta-barrel" evidence="13">
    <location>
        <begin position="254"/>
        <end position="668"/>
    </location>
</feature>
<evidence type="ECO:0000256" key="8">
    <source>
        <dbReference type="ARBA" id="ARBA00023136"/>
    </source>
</evidence>
<evidence type="ECO:0000256" key="9">
    <source>
        <dbReference type="ARBA" id="ARBA00023237"/>
    </source>
</evidence>
<feature type="chain" id="PRO_5004137402" description="TonB-dependent receptor plug domain-containing protein" evidence="12">
    <location>
        <begin position="26"/>
        <end position="695"/>
    </location>
</feature>
<organism evidence="15 16">
    <name type="scientific">Acinetobacter bereziniae NIPH 3</name>
    <dbReference type="NCBI Taxonomy" id="1217651"/>
    <lineage>
        <taxon>Bacteria</taxon>
        <taxon>Pseudomonadati</taxon>
        <taxon>Pseudomonadota</taxon>
        <taxon>Gammaproteobacteria</taxon>
        <taxon>Moraxellales</taxon>
        <taxon>Moraxellaceae</taxon>
        <taxon>Acinetobacter</taxon>
    </lineage>
</organism>
<dbReference type="InterPro" id="IPR012910">
    <property type="entry name" value="Plug_dom"/>
</dbReference>
<dbReference type="Gene3D" id="2.170.130.10">
    <property type="entry name" value="TonB-dependent receptor, plug domain"/>
    <property type="match status" value="1"/>
</dbReference>
<evidence type="ECO:0000256" key="7">
    <source>
        <dbReference type="ARBA" id="ARBA00023077"/>
    </source>
</evidence>
<keyword evidence="2 10" id="KW-0813">Transport</keyword>
<dbReference type="InterPro" id="IPR000531">
    <property type="entry name" value="Beta-barrel_TonB"/>
</dbReference>
<dbReference type="Proteomes" id="UP000013270">
    <property type="component" value="Unassembled WGS sequence"/>
</dbReference>
<reference evidence="15 16" key="1">
    <citation type="submission" date="2013-02" db="EMBL/GenBank/DDBJ databases">
        <title>The Genome Sequence of Acinetobacter bereziniae NIPH 3.</title>
        <authorList>
            <consortium name="The Broad Institute Genome Sequencing Platform"/>
            <consortium name="The Broad Institute Genome Sequencing Center for Infectious Disease"/>
            <person name="Cerqueira G."/>
            <person name="Feldgarden M."/>
            <person name="Courvalin P."/>
            <person name="Perichon B."/>
            <person name="Grillot-Courvalin C."/>
            <person name="Clermont D."/>
            <person name="Rocha E."/>
            <person name="Yoon E.-J."/>
            <person name="Nemec A."/>
            <person name="Walker B."/>
            <person name="Young S.K."/>
            <person name="Zeng Q."/>
            <person name="Gargeya S."/>
            <person name="Fitzgerald M."/>
            <person name="Haas B."/>
            <person name="Abouelleil A."/>
            <person name="Alvarado L."/>
            <person name="Arachchi H.M."/>
            <person name="Berlin A.M."/>
            <person name="Chapman S.B."/>
            <person name="Dewar J."/>
            <person name="Goldberg J."/>
            <person name="Griggs A."/>
            <person name="Gujja S."/>
            <person name="Hansen M."/>
            <person name="Howarth C."/>
            <person name="Imamovic A."/>
            <person name="Larimer J."/>
            <person name="McCowan C."/>
            <person name="Murphy C."/>
            <person name="Neiman D."/>
            <person name="Pearson M."/>
            <person name="Priest M."/>
            <person name="Roberts A."/>
            <person name="Saif S."/>
            <person name="Shea T."/>
            <person name="Sisk P."/>
            <person name="Sykes S."/>
            <person name="Wortman J."/>
            <person name="Nusbaum C."/>
            <person name="Birren B."/>
        </authorList>
    </citation>
    <scope>NUCLEOTIDE SEQUENCE [LARGE SCALE GENOMIC DNA]</scope>
    <source>
        <strain evidence="15 16">NIPH 3</strain>
    </source>
</reference>
<evidence type="ECO:0000256" key="1">
    <source>
        <dbReference type="ARBA" id="ARBA00004571"/>
    </source>
</evidence>
<evidence type="ECO:0000259" key="14">
    <source>
        <dbReference type="Pfam" id="PF07715"/>
    </source>
</evidence>
<dbReference type="Pfam" id="PF00593">
    <property type="entry name" value="TonB_dep_Rec_b-barrel"/>
    <property type="match status" value="1"/>
</dbReference>
<keyword evidence="3 10" id="KW-1134">Transmembrane beta strand</keyword>
<comment type="subcellular location">
    <subcellularLocation>
        <location evidence="1 10">Cell outer membrane</location>
        <topology evidence="1 10">Multi-pass membrane protein</topology>
    </subcellularLocation>
</comment>
<evidence type="ECO:0000256" key="12">
    <source>
        <dbReference type="SAM" id="SignalP"/>
    </source>
</evidence>
<proteinExistence type="inferred from homology"/>
<accession>N8YQ33</accession>